<dbReference type="SMART" id="SM00304">
    <property type="entry name" value="HAMP"/>
    <property type="match status" value="2"/>
</dbReference>
<keyword evidence="6" id="KW-0472">Membrane</keyword>
<accession>A0A9X3N9D8</accession>
<keyword evidence="10" id="KW-1185">Reference proteome</keyword>
<evidence type="ECO:0000256" key="6">
    <source>
        <dbReference type="SAM" id="Phobius"/>
    </source>
</evidence>
<dbReference type="SMART" id="SM00283">
    <property type="entry name" value="MA"/>
    <property type="match status" value="1"/>
</dbReference>
<feature type="transmembrane region" description="Helical" evidence="6">
    <location>
        <begin position="12"/>
        <end position="32"/>
    </location>
</feature>
<evidence type="ECO:0000256" key="2">
    <source>
        <dbReference type="ARBA" id="ARBA00022989"/>
    </source>
</evidence>
<feature type="domain" description="Methyl-accepting transducer" evidence="7">
    <location>
        <begin position="328"/>
        <end position="585"/>
    </location>
</feature>
<dbReference type="CDD" id="cd11386">
    <property type="entry name" value="MCP_signal"/>
    <property type="match status" value="1"/>
</dbReference>
<keyword evidence="2 6" id="KW-1133">Transmembrane helix</keyword>
<reference evidence="9" key="1">
    <citation type="submission" date="2022-10" db="EMBL/GenBank/DDBJ databases">
        <title>The WGS of Solirubrobacter phytolaccae KCTC 29190.</title>
        <authorList>
            <person name="Jiang Z."/>
        </authorList>
    </citation>
    <scope>NUCLEOTIDE SEQUENCE</scope>
    <source>
        <strain evidence="9">KCTC 29190</strain>
    </source>
</reference>
<dbReference type="CDD" id="cd06225">
    <property type="entry name" value="HAMP"/>
    <property type="match status" value="1"/>
</dbReference>
<gene>
    <name evidence="9" type="ORF">OJ997_10295</name>
</gene>
<dbReference type="AlphaFoldDB" id="A0A9X3N9D8"/>
<dbReference type="Gene3D" id="6.10.340.10">
    <property type="match status" value="1"/>
</dbReference>
<dbReference type="PROSITE" id="PS50111">
    <property type="entry name" value="CHEMOTAXIS_TRANSDUC_2"/>
    <property type="match status" value="1"/>
</dbReference>
<organism evidence="9 10">
    <name type="scientific">Solirubrobacter phytolaccae</name>
    <dbReference type="NCBI Taxonomy" id="1404360"/>
    <lineage>
        <taxon>Bacteria</taxon>
        <taxon>Bacillati</taxon>
        <taxon>Actinomycetota</taxon>
        <taxon>Thermoleophilia</taxon>
        <taxon>Solirubrobacterales</taxon>
        <taxon>Solirubrobacteraceae</taxon>
        <taxon>Solirubrobacter</taxon>
    </lineage>
</organism>
<evidence type="ECO:0000256" key="4">
    <source>
        <dbReference type="ARBA" id="ARBA00029447"/>
    </source>
</evidence>
<comment type="caution">
    <text evidence="9">The sequence shown here is derived from an EMBL/GenBank/DDBJ whole genome shotgun (WGS) entry which is preliminary data.</text>
</comment>
<dbReference type="Gene3D" id="1.10.287.950">
    <property type="entry name" value="Methyl-accepting chemotaxis protein"/>
    <property type="match status" value="1"/>
</dbReference>
<evidence type="ECO:0000259" key="7">
    <source>
        <dbReference type="PROSITE" id="PS50111"/>
    </source>
</evidence>
<dbReference type="Pfam" id="PF00672">
    <property type="entry name" value="HAMP"/>
    <property type="match status" value="1"/>
</dbReference>
<dbReference type="GO" id="GO:0016020">
    <property type="term" value="C:membrane"/>
    <property type="evidence" value="ECO:0007669"/>
    <property type="project" value="InterPro"/>
</dbReference>
<dbReference type="Proteomes" id="UP001147653">
    <property type="component" value="Unassembled WGS sequence"/>
</dbReference>
<evidence type="ECO:0000256" key="5">
    <source>
        <dbReference type="PROSITE-ProRule" id="PRU00284"/>
    </source>
</evidence>
<dbReference type="Pfam" id="PF12729">
    <property type="entry name" value="4HB_MCP_1"/>
    <property type="match status" value="1"/>
</dbReference>
<dbReference type="SUPFAM" id="SSF58104">
    <property type="entry name" value="Methyl-accepting chemotaxis protein (MCP) signaling domain"/>
    <property type="match status" value="1"/>
</dbReference>
<dbReference type="InterPro" id="IPR004089">
    <property type="entry name" value="MCPsignal_dom"/>
</dbReference>
<evidence type="ECO:0000313" key="10">
    <source>
        <dbReference type="Proteomes" id="UP001147653"/>
    </source>
</evidence>
<evidence type="ECO:0000259" key="8">
    <source>
        <dbReference type="PROSITE" id="PS50885"/>
    </source>
</evidence>
<evidence type="ECO:0000256" key="1">
    <source>
        <dbReference type="ARBA" id="ARBA00022692"/>
    </source>
</evidence>
<proteinExistence type="inferred from homology"/>
<dbReference type="InterPro" id="IPR003660">
    <property type="entry name" value="HAMP_dom"/>
</dbReference>
<dbReference type="RefSeq" id="WP_270024996.1">
    <property type="nucleotide sequence ID" value="NZ_JAPDDP010000015.1"/>
</dbReference>
<dbReference type="PANTHER" id="PTHR32089">
    <property type="entry name" value="METHYL-ACCEPTING CHEMOTAXIS PROTEIN MCPB"/>
    <property type="match status" value="1"/>
</dbReference>
<feature type="domain" description="HAMP" evidence="8">
    <location>
        <begin position="242"/>
        <end position="295"/>
    </location>
</feature>
<dbReference type="EMBL" id="JAPDDP010000015">
    <property type="protein sequence ID" value="MDA0180682.1"/>
    <property type="molecule type" value="Genomic_DNA"/>
</dbReference>
<evidence type="ECO:0000313" key="9">
    <source>
        <dbReference type="EMBL" id="MDA0180682.1"/>
    </source>
</evidence>
<dbReference type="InterPro" id="IPR024478">
    <property type="entry name" value="HlyB_4HB_MCP"/>
</dbReference>
<keyword evidence="1 6" id="KW-0812">Transmembrane</keyword>
<sequence length="616" mass="63992">MTAIRNLPLAARLGGAFGVLCLALAIVAFAGINSMNNLRDKADELGERHIEAAQHLGYMQERAKDNVSLITQHLYVRDGDLAAEDKILKEIEANWAASKKDGAVIAKLFEGTPAQEELDTFVNVRAEILEVQKSVLSSSRDETARNAEDRSGSRTEFETKLLALDAELEAAGDGLAEATNTFAAEGVEAAHAADTTGKRFILLVAIFAILAAIGLAVWVTRSVVRPVRQLSDRLTSLNDHCLNDLSIAMERMSEGDLTFPIEPVTTPIEVTATDELGRLSTTFNTMLGKAQHSIAGYEAMRSSLGEVIAEVAAGAGTVASASQEMAATSDEAGRAVGEIAAAVTDVAQGAERQVRMVESTREAVQEAARAATASAETATATADAAKEARTVAEQGVASAAHATDAIRQVAESSANVGTAMEGLAEKSAQIGGIVTTITGLAEQTNLLALNAAIEAARAGEQGKGFAVVAEEVRKLAEESQTAAGQISSLIGEIQSETQNVVGVVAEGGRRTADGVATVEQTREAFEAIGHAVEDVTGRVSEIATAVHQISAEATRAETDIAEVAAVAEQSSASAEQVSASTQQTSASTQEIAASAQTLAATAETLNGLVGRFKLTV</sequence>
<evidence type="ECO:0000256" key="3">
    <source>
        <dbReference type="ARBA" id="ARBA00023224"/>
    </source>
</evidence>
<name>A0A9X3N9D8_9ACTN</name>
<feature type="transmembrane region" description="Helical" evidence="6">
    <location>
        <begin position="200"/>
        <end position="219"/>
    </location>
</feature>
<dbReference type="PANTHER" id="PTHR32089:SF112">
    <property type="entry name" value="LYSOZYME-LIKE PROTEIN-RELATED"/>
    <property type="match status" value="1"/>
</dbReference>
<dbReference type="GO" id="GO:0007165">
    <property type="term" value="P:signal transduction"/>
    <property type="evidence" value="ECO:0007669"/>
    <property type="project" value="UniProtKB-KW"/>
</dbReference>
<keyword evidence="3 5" id="KW-0807">Transducer</keyword>
<comment type="similarity">
    <text evidence="4">Belongs to the methyl-accepting chemotaxis (MCP) protein family.</text>
</comment>
<protein>
    <submittedName>
        <fullName evidence="9">Methyl-accepting chemotaxis protein</fullName>
    </submittedName>
</protein>
<dbReference type="Pfam" id="PF00015">
    <property type="entry name" value="MCPsignal"/>
    <property type="match status" value="1"/>
</dbReference>
<dbReference type="PROSITE" id="PS50885">
    <property type="entry name" value="HAMP"/>
    <property type="match status" value="1"/>
</dbReference>